<keyword evidence="1" id="KW-0560">Oxidoreductase</keyword>
<dbReference type="PANTHER" id="PTHR35176">
    <property type="entry name" value="HEME OXYGENASE HI_0854-RELATED"/>
    <property type="match status" value="1"/>
</dbReference>
<sequence>MHHQPPLTEAEGIFVRQQRVARLGTLNTQGPPHLIPVCYAFDNQRFYIALDEKPKSVSPLKLRRVRNIQDRPDATLLIDHYEDDNWNYLGYVLVYCHAELISPEHEAHAHALQLLRLRYIQYRTMHLETQPVIMLTPTNISSWGPMLTNHLTTT</sequence>
<evidence type="ECO:0000259" key="2">
    <source>
        <dbReference type="Pfam" id="PF01243"/>
    </source>
</evidence>
<proteinExistence type="predicted"/>
<reference evidence="3" key="1">
    <citation type="submission" date="2020-10" db="EMBL/GenBank/DDBJ databases">
        <title>Taxonomic study of unclassified bacteria belonging to the class Ktedonobacteria.</title>
        <authorList>
            <person name="Yabe S."/>
            <person name="Wang C.M."/>
            <person name="Zheng Y."/>
            <person name="Sakai Y."/>
            <person name="Cavaletti L."/>
            <person name="Monciardini P."/>
            <person name="Donadio S."/>
        </authorList>
    </citation>
    <scope>NUCLEOTIDE SEQUENCE</scope>
    <source>
        <strain evidence="3">SOSP1-1</strain>
    </source>
</reference>
<dbReference type="InterPro" id="IPR052019">
    <property type="entry name" value="F420H2_bilvrd_red/Heme_oxyg"/>
</dbReference>
<dbReference type="RefSeq" id="WP_220192739.1">
    <property type="nucleotide sequence ID" value="NZ_BNJF01000001.1"/>
</dbReference>
<evidence type="ECO:0000313" key="3">
    <source>
        <dbReference type="EMBL" id="GHO43256.1"/>
    </source>
</evidence>
<dbReference type="InterPro" id="IPR019967">
    <property type="entry name" value="F420-dep_enz_PPOX_Rv0121"/>
</dbReference>
<name>A0A8J3MQY6_9CHLR</name>
<dbReference type="PANTHER" id="PTHR35176:SF2">
    <property type="entry name" value="F420H(2)-DEPENDENT REDUCTASE RV1155"/>
    <property type="match status" value="1"/>
</dbReference>
<dbReference type="Pfam" id="PF01243">
    <property type="entry name" value="PNPOx_N"/>
    <property type="match status" value="1"/>
</dbReference>
<accession>A0A8J3MQY6</accession>
<comment type="caution">
    <text evidence="3">The sequence shown here is derived from an EMBL/GenBank/DDBJ whole genome shotgun (WGS) entry which is preliminary data.</text>
</comment>
<organism evidence="3 4">
    <name type="scientific">Ktedonospora formicarum</name>
    <dbReference type="NCBI Taxonomy" id="2778364"/>
    <lineage>
        <taxon>Bacteria</taxon>
        <taxon>Bacillati</taxon>
        <taxon>Chloroflexota</taxon>
        <taxon>Ktedonobacteria</taxon>
        <taxon>Ktedonobacterales</taxon>
        <taxon>Ktedonobacteraceae</taxon>
        <taxon>Ktedonospora</taxon>
    </lineage>
</organism>
<evidence type="ECO:0000256" key="1">
    <source>
        <dbReference type="ARBA" id="ARBA00023002"/>
    </source>
</evidence>
<dbReference type="GO" id="GO:0005829">
    <property type="term" value="C:cytosol"/>
    <property type="evidence" value="ECO:0007669"/>
    <property type="project" value="TreeGrafter"/>
</dbReference>
<dbReference type="GO" id="GO:0070967">
    <property type="term" value="F:coenzyme F420 binding"/>
    <property type="evidence" value="ECO:0007669"/>
    <property type="project" value="TreeGrafter"/>
</dbReference>
<feature type="domain" description="Pyridoxamine 5'-phosphate oxidase N-terminal" evidence="2">
    <location>
        <begin position="14"/>
        <end position="142"/>
    </location>
</feature>
<gene>
    <name evidence="3" type="ORF">KSX_14190</name>
</gene>
<protein>
    <submittedName>
        <fullName evidence="3">PPOX class F420-dependent oxidoreductase</fullName>
    </submittedName>
</protein>
<keyword evidence="4" id="KW-1185">Reference proteome</keyword>
<dbReference type="AlphaFoldDB" id="A0A8J3MQY6"/>
<dbReference type="NCBIfam" id="TIGR03668">
    <property type="entry name" value="Rv0121_F420"/>
    <property type="match status" value="1"/>
</dbReference>
<dbReference type="InterPro" id="IPR012349">
    <property type="entry name" value="Split_barrel_FMN-bd"/>
</dbReference>
<dbReference type="EMBL" id="BNJF01000001">
    <property type="protein sequence ID" value="GHO43256.1"/>
    <property type="molecule type" value="Genomic_DNA"/>
</dbReference>
<dbReference type="Gene3D" id="2.30.110.10">
    <property type="entry name" value="Electron Transport, Fmn-binding Protein, Chain A"/>
    <property type="match status" value="1"/>
</dbReference>
<dbReference type="InterPro" id="IPR011576">
    <property type="entry name" value="Pyridox_Oxase_N"/>
</dbReference>
<dbReference type="Proteomes" id="UP000612362">
    <property type="component" value="Unassembled WGS sequence"/>
</dbReference>
<dbReference type="GO" id="GO:0016627">
    <property type="term" value="F:oxidoreductase activity, acting on the CH-CH group of donors"/>
    <property type="evidence" value="ECO:0007669"/>
    <property type="project" value="TreeGrafter"/>
</dbReference>
<evidence type="ECO:0000313" key="4">
    <source>
        <dbReference type="Proteomes" id="UP000612362"/>
    </source>
</evidence>
<dbReference type="SUPFAM" id="SSF50475">
    <property type="entry name" value="FMN-binding split barrel"/>
    <property type="match status" value="1"/>
</dbReference>